<dbReference type="HAMAP" id="MF_01384">
    <property type="entry name" value="UreD"/>
    <property type="match status" value="1"/>
</dbReference>
<dbReference type="PANTHER" id="PTHR33643">
    <property type="entry name" value="UREASE ACCESSORY PROTEIN D"/>
    <property type="match status" value="1"/>
</dbReference>
<evidence type="ECO:0000256" key="1">
    <source>
        <dbReference type="ARBA" id="ARBA00007177"/>
    </source>
</evidence>
<evidence type="ECO:0000256" key="4">
    <source>
        <dbReference type="SAM" id="MobiDB-lite"/>
    </source>
</evidence>
<organism evidence="5 6">
    <name type="scientific">Stenomitos frigidus AS-A4</name>
    <dbReference type="NCBI Taxonomy" id="2933935"/>
    <lineage>
        <taxon>Bacteria</taxon>
        <taxon>Bacillati</taxon>
        <taxon>Cyanobacteriota</taxon>
        <taxon>Cyanophyceae</taxon>
        <taxon>Leptolyngbyales</taxon>
        <taxon>Leptolyngbyaceae</taxon>
        <taxon>Stenomitos</taxon>
    </lineage>
</organism>
<keyword evidence="6" id="KW-1185">Reference proteome</keyword>
<dbReference type="Proteomes" id="UP001476950">
    <property type="component" value="Unassembled WGS sequence"/>
</dbReference>
<feature type="compositionally biased region" description="Basic and acidic residues" evidence="4">
    <location>
        <begin position="1"/>
        <end position="19"/>
    </location>
</feature>
<evidence type="ECO:0000256" key="2">
    <source>
        <dbReference type="ARBA" id="ARBA00023186"/>
    </source>
</evidence>
<dbReference type="Pfam" id="PF01774">
    <property type="entry name" value="UreD"/>
    <property type="match status" value="1"/>
</dbReference>
<gene>
    <name evidence="3" type="primary">ureD</name>
    <name evidence="5" type="ORF">NDI38_18515</name>
</gene>
<keyword evidence="3" id="KW-0996">Nickel insertion</keyword>
<evidence type="ECO:0000256" key="3">
    <source>
        <dbReference type="HAMAP-Rule" id="MF_01384"/>
    </source>
</evidence>
<feature type="compositionally biased region" description="Basic and acidic residues" evidence="4">
    <location>
        <begin position="209"/>
        <end position="223"/>
    </location>
</feature>
<dbReference type="EMBL" id="JAMPLM010000018">
    <property type="protein sequence ID" value="MEP1060432.1"/>
    <property type="molecule type" value="Genomic_DNA"/>
</dbReference>
<comment type="function">
    <text evidence="3">Required for maturation of urease via the functional incorporation of the urease nickel metallocenter.</text>
</comment>
<dbReference type="RefSeq" id="WP_190452382.1">
    <property type="nucleotide sequence ID" value="NZ_JAMPLM010000018.1"/>
</dbReference>
<feature type="region of interest" description="Disordered" evidence="4">
    <location>
        <begin position="1"/>
        <end position="25"/>
    </location>
</feature>
<sequence length="317" mass="35224">METIIKDRQTADSAAERSDPSTVAFGRTSSNQLAVQIGLDHYHQSFVQRQYATYPFRLSRALRLDPTDAHRTYLYIMNSSPGLLAGDAFQMSVRLSDRTALYLTDQSATKVHQMAVEQSARVHYEVAVGSGASLEYVPEPIILYRNASLKQTMRITLAPTGSLFLSDIMVPGRLARGEYFHFRQYVNRLQVYTPAGDLVFTDAMQLKGQGDRPHAAEPDRTSFDRASQSPLFSPYPILASLLLVLPEIDLQPLSQDLAQFAQVQTNLTAASSPLPNCNGLWLRAMAGSVSIAKTYINYALTRMRHLNGQPSLPEVPK</sequence>
<dbReference type="PANTHER" id="PTHR33643:SF1">
    <property type="entry name" value="UREASE ACCESSORY PROTEIN D"/>
    <property type="match status" value="1"/>
</dbReference>
<accession>A0ABV0KMI0</accession>
<comment type="subunit">
    <text evidence="3">UreD, UreF and UreG form a complex that acts as a GTP-hydrolysis-dependent molecular chaperone, activating the urease apoprotein by helping to assemble the nickel containing metallocenter of UreC. The UreE protein probably delivers the nickel.</text>
</comment>
<dbReference type="InterPro" id="IPR002669">
    <property type="entry name" value="UreD"/>
</dbReference>
<name>A0ABV0KMI0_9CYAN</name>
<comment type="subcellular location">
    <subcellularLocation>
        <location evidence="3">Cytoplasm</location>
    </subcellularLocation>
</comment>
<keyword evidence="2 3" id="KW-0143">Chaperone</keyword>
<keyword evidence="3" id="KW-0963">Cytoplasm</keyword>
<reference evidence="5 6" key="1">
    <citation type="submission" date="2022-04" db="EMBL/GenBank/DDBJ databases">
        <title>Positive selection, recombination, and allopatry shape intraspecific diversity of widespread and dominant cyanobacteria.</title>
        <authorList>
            <person name="Wei J."/>
            <person name="Shu W."/>
            <person name="Hu C."/>
        </authorList>
    </citation>
    <scope>NUCLEOTIDE SEQUENCE [LARGE SCALE GENOMIC DNA]</scope>
    <source>
        <strain evidence="5 6">AS-A4</strain>
    </source>
</reference>
<comment type="caution">
    <text evidence="5">The sequence shown here is derived from an EMBL/GenBank/DDBJ whole genome shotgun (WGS) entry which is preliminary data.</text>
</comment>
<proteinExistence type="inferred from homology"/>
<feature type="region of interest" description="Disordered" evidence="4">
    <location>
        <begin position="209"/>
        <end position="228"/>
    </location>
</feature>
<comment type="similarity">
    <text evidence="1 3">Belongs to the UreD family.</text>
</comment>
<evidence type="ECO:0000313" key="5">
    <source>
        <dbReference type="EMBL" id="MEP1060432.1"/>
    </source>
</evidence>
<protein>
    <recommendedName>
        <fullName evidence="3">Urease accessory protein UreD</fullName>
    </recommendedName>
</protein>
<evidence type="ECO:0000313" key="6">
    <source>
        <dbReference type="Proteomes" id="UP001476950"/>
    </source>
</evidence>